<organism evidence="8 9">
    <name type="scientific">Planococcus shenhongbingii</name>
    <dbReference type="NCBI Taxonomy" id="3058398"/>
    <lineage>
        <taxon>Bacteria</taxon>
        <taxon>Bacillati</taxon>
        <taxon>Bacillota</taxon>
        <taxon>Bacilli</taxon>
        <taxon>Bacillales</taxon>
        <taxon>Caryophanaceae</taxon>
        <taxon>Planococcus</taxon>
    </lineage>
</organism>
<dbReference type="Gene3D" id="1.20.1250.20">
    <property type="entry name" value="MFS general substrate transporter like domains"/>
    <property type="match status" value="2"/>
</dbReference>
<dbReference type="InterPro" id="IPR036259">
    <property type="entry name" value="MFS_trans_sf"/>
</dbReference>
<sequence>MRFFILIIIFFTFFDLFAQLPIISPFAVSLGATPFLTGIAVGMYSLSNIIGNILSGVISDKKGPYVILVTGLTSTGIVLFSYGLANDPYSLLAIRFFHGLAAGLTVPAAFTYLANNTVQHKRGKSVAISGAFVGLAAIIGPAFGAVYASRTSTPDMMAITGILLLSLGLAAFFLLKKQRTSQKAEPAKSEHDSNIAWNRGLLLAFSGAFFLMFSQGVLAYMLPLKVEGLNFKTEMSGLLLSTFGISAILVFLLPINRIFDRIHPLRTLIIGFLLMGSSLFLLSAVSNAFWMYATMCIYGIGFAFLFPSINSLLIDSTHPHSRGKAYGYFYAFFSLGVVGGSSFTGALELSPNEGFMVSGGLLLTVAAAATVFRRNNRH</sequence>
<feature type="transmembrane region" description="Helical" evidence="6">
    <location>
        <begin position="289"/>
        <end position="313"/>
    </location>
</feature>
<dbReference type="InterPro" id="IPR011701">
    <property type="entry name" value="MFS"/>
</dbReference>
<reference evidence="8 9" key="1">
    <citation type="submission" date="2023-07" db="EMBL/GenBank/DDBJ databases">
        <title>Novel species in genus Planococcus.</title>
        <authorList>
            <person name="Ning S."/>
        </authorList>
    </citation>
    <scope>NUCLEOTIDE SEQUENCE [LARGE SCALE GENOMIC DNA]</scope>
    <source>
        <strain evidence="8 9">N017</strain>
    </source>
</reference>
<feature type="transmembrane region" description="Helical" evidence="6">
    <location>
        <begin position="126"/>
        <end position="150"/>
    </location>
</feature>
<protein>
    <submittedName>
        <fullName evidence="8">MFS transporter</fullName>
    </submittedName>
</protein>
<feature type="transmembrane region" description="Helical" evidence="6">
    <location>
        <begin position="91"/>
        <end position="114"/>
    </location>
</feature>
<comment type="caution">
    <text evidence="8">The sequence shown here is derived from an EMBL/GenBank/DDBJ whole genome shotgun (WGS) entry which is preliminary data.</text>
</comment>
<feature type="transmembrane region" description="Helical" evidence="6">
    <location>
        <begin position="325"/>
        <end position="343"/>
    </location>
</feature>
<keyword evidence="2" id="KW-0813">Transport</keyword>
<dbReference type="PANTHER" id="PTHR23531">
    <property type="entry name" value="QUINOLENE RESISTANCE PROTEIN NORA"/>
    <property type="match status" value="1"/>
</dbReference>
<dbReference type="PROSITE" id="PS50850">
    <property type="entry name" value="MFS"/>
    <property type="match status" value="1"/>
</dbReference>
<dbReference type="Pfam" id="PF07690">
    <property type="entry name" value="MFS_1"/>
    <property type="match status" value="1"/>
</dbReference>
<gene>
    <name evidence="8" type="ORF">QWY13_13885</name>
</gene>
<dbReference type="Proteomes" id="UP001172142">
    <property type="component" value="Unassembled WGS sequence"/>
</dbReference>
<evidence type="ECO:0000256" key="6">
    <source>
        <dbReference type="SAM" id="Phobius"/>
    </source>
</evidence>
<keyword evidence="3 6" id="KW-0812">Transmembrane</keyword>
<feature type="transmembrane region" description="Helical" evidence="6">
    <location>
        <begin position="34"/>
        <end position="58"/>
    </location>
</feature>
<feature type="transmembrane region" description="Helical" evidence="6">
    <location>
        <begin position="196"/>
        <end position="223"/>
    </location>
</feature>
<feature type="transmembrane region" description="Helical" evidence="6">
    <location>
        <begin position="156"/>
        <end position="175"/>
    </location>
</feature>
<comment type="subcellular location">
    <subcellularLocation>
        <location evidence="1">Cell membrane</location>
        <topology evidence="1">Multi-pass membrane protein</topology>
    </subcellularLocation>
</comment>
<evidence type="ECO:0000313" key="9">
    <source>
        <dbReference type="Proteomes" id="UP001172142"/>
    </source>
</evidence>
<accession>A0ABT8NFT4</accession>
<dbReference type="InterPro" id="IPR052714">
    <property type="entry name" value="MFS_Exporter"/>
</dbReference>
<feature type="transmembrane region" description="Helical" evidence="6">
    <location>
        <begin position="355"/>
        <end position="372"/>
    </location>
</feature>
<feature type="transmembrane region" description="Helical" evidence="6">
    <location>
        <begin position="265"/>
        <end position="283"/>
    </location>
</feature>
<dbReference type="SUPFAM" id="SSF103473">
    <property type="entry name" value="MFS general substrate transporter"/>
    <property type="match status" value="1"/>
</dbReference>
<evidence type="ECO:0000256" key="3">
    <source>
        <dbReference type="ARBA" id="ARBA00022692"/>
    </source>
</evidence>
<evidence type="ECO:0000256" key="4">
    <source>
        <dbReference type="ARBA" id="ARBA00022989"/>
    </source>
</evidence>
<dbReference type="RefSeq" id="WP_300991300.1">
    <property type="nucleotide sequence ID" value="NZ_CP129235.1"/>
</dbReference>
<name>A0ABT8NFT4_9BACL</name>
<feature type="transmembrane region" description="Helical" evidence="6">
    <location>
        <begin position="235"/>
        <end position="253"/>
    </location>
</feature>
<evidence type="ECO:0000256" key="1">
    <source>
        <dbReference type="ARBA" id="ARBA00004651"/>
    </source>
</evidence>
<feature type="transmembrane region" description="Helical" evidence="6">
    <location>
        <begin position="65"/>
        <end position="85"/>
    </location>
</feature>
<dbReference type="EMBL" id="JAUJWU010000004">
    <property type="protein sequence ID" value="MDN7246574.1"/>
    <property type="molecule type" value="Genomic_DNA"/>
</dbReference>
<dbReference type="PANTHER" id="PTHR23531:SF1">
    <property type="entry name" value="QUINOLENE RESISTANCE PROTEIN NORA"/>
    <property type="match status" value="1"/>
</dbReference>
<dbReference type="CDD" id="cd17325">
    <property type="entry name" value="MFS_MdtG_SLC18_like"/>
    <property type="match status" value="1"/>
</dbReference>
<keyword evidence="4 6" id="KW-1133">Transmembrane helix</keyword>
<evidence type="ECO:0000256" key="5">
    <source>
        <dbReference type="ARBA" id="ARBA00023136"/>
    </source>
</evidence>
<evidence type="ECO:0000259" key="7">
    <source>
        <dbReference type="PROSITE" id="PS50850"/>
    </source>
</evidence>
<keyword evidence="9" id="KW-1185">Reference proteome</keyword>
<evidence type="ECO:0000256" key="2">
    <source>
        <dbReference type="ARBA" id="ARBA00022448"/>
    </source>
</evidence>
<evidence type="ECO:0000313" key="8">
    <source>
        <dbReference type="EMBL" id="MDN7246574.1"/>
    </source>
</evidence>
<feature type="domain" description="Major facilitator superfamily (MFS) profile" evidence="7">
    <location>
        <begin position="1"/>
        <end position="377"/>
    </location>
</feature>
<keyword evidence="5 6" id="KW-0472">Membrane</keyword>
<proteinExistence type="predicted"/>
<dbReference type="InterPro" id="IPR020846">
    <property type="entry name" value="MFS_dom"/>
</dbReference>